<evidence type="ECO:0000256" key="9">
    <source>
        <dbReference type="ARBA" id="ARBA00022842"/>
    </source>
</evidence>
<keyword evidence="4 11" id="KW-0808">Transferase</keyword>
<dbReference type="Pfam" id="PF02110">
    <property type="entry name" value="HK"/>
    <property type="match status" value="1"/>
</dbReference>
<comment type="similarity">
    <text evidence="11">Belongs to the Thz kinase family.</text>
</comment>
<dbReference type="EC" id="2.7.1.50" evidence="11"/>
<proteinExistence type="inferred from homology"/>
<dbReference type="KEGG" id="ppac:PAP_03985"/>
<evidence type="ECO:0000256" key="6">
    <source>
        <dbReference type="ARBA" id="ARBA00022741"/>
    </source>
</evidence>
<dbReference type="Proteomes" id="UP000027981">
    <property type="component" value="Chromosome"/>
</dbReference>
<dbReference type="HOGENOM" id="CLU_019943_0_1_2"/>
<reference evidence="12 13" key="2">
    <citation type="journal article" date="2015" name="Genome Announc.">
        <title>Complete Genome Sequence of Hyperthermophilic Piezophilic Archaeon Palaeococcus pacificus DY20341T, Isolated from Deep-Sea Hydrothermal Sediments.</title>
        <authorList>
            <person name="Zeng X."/>
            <person name="Jebbar M."/>
            <person name="Shao Z."/>
        </authorList>
    </citation>
    <scope>NUCLEOTIDE SEQUENCE [LARGE SCALE GENOMIC DNA]</scope>
    <source>
        <strain evidence="12 13">DY20341</strain>
    </source>
</reference>
<dbReference type="PIRSF" id="PIRSF000513">
    <property type="entry name" value="Thz_kinase"/>
    <property type="match status" value="1"/>
</dbReference>
<keyword evidence="13" id="KW-1185">Reference proteome</keyword>
<dbReference type="Gene3D" id="3.40.1190.20">
    <property type="match status" value="1"/>
</dbReference>
<evidence type="ECO:0000313" key="12">
    <source>
        <dbReference type="EMBL" id="AIF69214.1"/>
    </source>
</evidence>
<reference evidence="13" key="1">
    <citation type="submission" date="2013-06" db="EMBL/GenBank/DDBJ databases">
        <title>Complete Genome Sequence of Hyperthermophilic Palaeococcus pacificus DY20341T, Isolated from a Deep-Sea Hydrothermal Sediments.</title>
        <authorList>
            <person name="Zeng X."/>
            <person name="Shao Z."/>
        </authorList>
    </citation>
    <scope>NUCLEOTIDE SEQUENCE [LARGE SCALE GENOMIC DNA]</scope>
    <source>
        <strain evidence="13">DY20341</strain>
    </source>
</reference>
<dbReference type="eggNOG" id="arCOG00019">
    <property type="taxonomic scope" value="Archaea"/>
</dbReference>
<dbReference type="SUPFAM" id="SSF53613">
    <property type="entry name" value="Ribokinase-like"/>
    <property type="match status" value="1"/>
</dbReference>
<dbReference type="GeneID" id="24841924"/>
<feature type="binding site" evidence="11">
    <location>
        <position position="194"/>
    </location>
    <ligand>
        <name>substrate</name>
    </ligand>
</feature>
<accession>A0A075LSF5</accession>
<evidence type="ECO:0000313" key="13">
    <source>
        <dbReference type="Proteomes" id="UP000027981"/>
    </source>
</evidence>
<evidence type="ECO:0000256" key="7">
    <source>
        <dbReference type="ARBA" id="ARBA00022777"/>
    </source>
</evidence>
<comment type="catalytic activity">
    <reaction evidence="1 11">
        <text>5-(2-hydroxyethyl)-4-methylthiazole + ATP = 4-methyl-5-(2-phosphooxyethyl)-thiazole + ADP + H(+)</text>
        <dbReference type="Rhea" id="RHEA:24212"/>
        <dbReference type="ChEBI" id="CHEBI:15378"/>
        <dbReference type="ChEBI" id="CHEBI:17957"/>
        <dbReference type="ChEBI" id="CHEBI:30616"/>
        <dbReference type="ChEBI" id="CHEBI:58296"/>
        <dbReference type="ChEBI" id="CHEBI:456216"/>
        <dbReference type="EC" id="2.7.1.50"/>
    </reaction>
</comment>
<feature type="binding site" evidence="11">
    <location>
        <position position="167"/>
    </location>
    <ligand>
        <name>ATP</name>
        <dbReference type="ChEBI" id="CHEBI:30616"/>
    </ligand>
</feature>
<comment type="function">
    <text evidence="11">Catalyzes the phosphorylation of the hydroxyl group of 4-methyl-5-beta-hydroxyethylthiazole (THZ).</text>
</comment>
<protein>
    <recommendedName>
        <fullName evidence="11">Hydroxyethylthiazole kinase</fullName>
        <ecNumber evidence="11">2.7.1.50</ecNumber>
    </recommendedName>
    <alternativeName>
        <fullName evidence="11">4-methyl-5-beta-hydroxyethylthiazole kinase</fullName>
        <shortName evidence="11">TH kinase</shortName>
        <shortName evidence="11">Thz kinase</shortName>
    </alternativeName>
</protein>
<keyword evidence="7 11" id="KW-0418">Kinase</keyword>
<feature type="binding site" evidence="11">
    <location>
        <position position="120"/>
    </location>
    <ligand>
        <name>ATP</name>
        <dbReference type="ChEBI" id="CHEBI:30616"/>
    </ligand>
</feature>
<evidence type="ECO:0000256" key="8">
    <source>
        <dbReference type="ARBA" id="ARBA00022840"/>
    </source>
</evidence>
<comment type="pathway">
    <text evidence="3 11">Cofactor biosynthesis; thiamine diphosphate biosynthesis; 4-methyl-5-(2-phosphoethyl)-thiazole from 5-(2-hydroxyethyl)-4-methylthiazole: step 1/1.</text>
</comment>
<evidence type="ECO:0000256" key="11">
    <source>
        <dbReference type="HAMAP-Rule" id="MF_00228"/>
    </source>
</evidence>
<dbReference type="InterPro" id="IPR000417">
    <property type="entry name" value="Hyethyz_kinase"/>
</dbReference>
<feature type="binding site" evidence="11">
    <location>
        <position position="45"/>
    </location>
    <ligand>
        <name>substrate</name>
    </ligand>
</feature>
<dbReference type="GO" id="GO:0009228">
    <property type="term" value="P:thiamine biosynthetic process"/>
    <property type="evidence" value="ECO:0007669"/>
    <property type="project" value="UniProtKB-KW"/>
</dbReference>
<evidence type="ECO:0000256" key="5">
    <source>
        <dbReference type="ARBA" id="ARBA00022723"/>
    </source>
</evidence>
<evidence type="ECO:0000256" key="2">
    <source>
        <dbReference type="ARBA" id="ARBA00001946"/>
    </source>
</evidence>
<keyword evidence="9 11" id="KW-0460">Magnesium</keyword>
<sequence>MSEEWIVQSLEKLREKKPLVQNITNFVVMNTTANALLAIGASPVMAHAVDEIEDMLKIADALVVNIGTLDEHWIASMEKAVRIAKEMKKPIVLDPVGAGATRLRTKTSLDLLDIGTTILRGNFGEIKALLGEHGKTRGVDSAGYDAGEAKNLALEASKEFNTVVAVTGPIDYVSDGKRVYAVENGHPMLGRVTGTGCMATSIMGAFVAVEEPLRAAVSALVAFEVAAEKAYEESPYPGSFHIKLYDWLYRIDGEIIKERAKVREVEP</sequence>
<keyword evidence="8 11" id="KW-0067">ATP-binding</keyword>
<dbReference type="GO" id="GO:0000287">
    <property type="term" value="F:magnesium ion binding"/>
    <property type="evidence" value="ECO:0007669"/>
    <property type="project" value="UniProtKB-UniRule"/>
</dbReference>
<dbReference type="CDD" id="cd01170">
    <property type="entry name" value="THZ_kinase"/>
    <property type="match status" value="1"/>
</dbReference>
<dbReference type="InterPro" id="IPR029056">
    <property type="entry name" value="Ribokinase-like"/>
</dbReference>
<dbReference type="NCBIfam" id="TIGR00694">
    <property type="entry name" value="thiM"/>
    <property type="match status" value="1"/>
</dbReference>
<evidence type="ECO:0000256" key="10">
    <source>
        <dbReference type="ARBA" id="ARBA00022977"/>
    </source>
</evidence>
<dbReference type="RefSeq" id="WP_048164798.1">
    <property type="nucleotide sequence ID" value="NZ_CP006019.1"/>
</dbReference>
<gene>
    <name evidence="11" type="primary">thiM</name>
    <name evidence="12" type="ORF">PAP_03985</name>
</gene>
<evidence type="ECO:0000256" key="1">
    <source>
        <dbReference type="ARBA" id="ARBA00001771"/>
    </source>
</evidence>
<name>A0A075LSF5_9EURY</name>
<organism evidence="12 13">
    <name type="scientific">Palaeococcus pacificus DY20341</name>
    <dbReference type="NCBI Taxonomy" id="1343739"/>
    <lineage>
        <taxon>Archaea</taxon>
        <taxon>Methanobacteriati</taxon>
        <taxon>Methanobacteriota</taxon>
        <taxon>Thermococci</taxon>
        <taxon>Thermococcales</taxon>
        <taxon>Thermococcaceae</taxon>
        <taxon>Palaeococcus</taxon>
    </lineage>
</organism>
<dbReference type="GO" id="GO:0009229">
    <property type="term" value="P:thiamine diphosphate biosynthetic process"/>
    <property type="evidence" value="ECO:0007669"/>
    <property type="project" value="UniProtKB-UniRule"/>
</dbReference>
<dbReference type="EMBL" id="CP006019">
    <property type="protein sequence ID" value="AIF69214.1"/>
    <property type="molecule type" value="Genomic_DNA"/>
</dbReference>
<dbReference type="HAMAP" id="MF_00228">
    <property type="entry name" value="Thz_kinase"/>
    <property type="match status" value="1"/>
</dbReference>
<dbReference type="PRINTS" id="PR01099">
    <property type="entry name" value="HYETHTZKNASE"/>
</dbReference>
<dbReference type="UniPathway" id="UPA00060">
    <property type="reaction ID" value="UER00139"/>
</dbReference>
<dbReference type="AlphaFoldDB" id="A0A075LSF5"/>
<dbReference type="GO" id="GO:0004417">
    <property type="term" value="F:hydroxyethylthiazole kinase activity"/>
    <property type="evidence" value="ECO:0007669"/>
    <property type="project" value="UniProtKB-UniRule"/>
</dbReference>
<dbReference type="OrthoDB" id="214286at2157"/>
<keyword evidence="5 11" id="KW-0479">Metal-binding</keyword>
<dbReference type="STRING" id="1343739.PAP_03985"/>
<comment type="cofactor">
    <cofactor evidence="2 11">
        <name>Mg(2+)</name>
        <dbReference type="ChEBI" id="CHEBI:18420"/>
    </cofactor>
</comment>
<keyword evidence="10 11" id="KW-0784">Thiamine biosynthesis</keyword>
<keyword evidence="6 11" id="KW-0547">Nucleotide-binding</keyword>
<evidence type="ECO:0000256" key="3">
    <source>
        <dbReference type="ARBA" id="ARBA00004868"/>
    </source>
</evidence>
<dbReference type="GO" id="GO:0005524">
    <property type="term" value="F:ATP binding"/>
    <property type="evidence" value="ECO:0007669"/>
    <property type="project" value="UniProtKB-UniRule"/>
</dbReference>
<dbReference type="NCBIfam" id="NF006830">
    <property type="entry name" value="PRK09355.1"/>
    <property type="match status" value="1"/>
</dbReference>
<evidence type="ECO:0000256" key="4">
    <source>
        <dbReference type="ARBA" id="ARBA00022679"/>
    </source>
</evidence>